<gene>
    <name evidence="5" type="ORF">KHLLAP_LOCUS4628</name>
</gene>
<sequence>MKPTTSLLALALGAFQATASPTPVDQELAPRATPTLYLCGDSTMAKNGANDGDTDGWGQYIGNYVSITTVNNAIGGRSARSYWDEGRFATVAASVQSGDIVVIEFGHNDGGTPESADNGRSDCPGAGTETCVSDATGATVYTFVFYVVQAAKLMTAKGATVILSSQTPNNLWETGAYVYSAPRFVGYDLTAQKSLGSASVTFVDHFQAVANVYAKLGNAATNALYPNDHTHTSPAGADLSAQAFAEAISTAMNGTTSLESYVKSGNPTPYRLVIKPAFFHFFRCIDPGNSARRCGSNSYGFSWNSKSIRLLTMNKYSEVERIADLNRPQAHPAFWEAGGRIPKKEEKSRSDASVGRMIREEYGPEEFIAAKLELIKEAAFAQVQARNSPYEKKGPAGGPLYPRPRAGLHGIPVLRELDWLDWMPNGVYLFFSPTAPTAPTRGLSTRSLSQRRLGAALVYFPCCV</sequence>
<evidence type="ECO:0000256" key="1">
    <source>
        <dbReference type="ARBA" id="ARBA00008668"/>
    </source>
</evidence>
<dbReference type="InterPro" id="IPR036514">
    <property type="entry name" value="SGNH_hydro_sf"/>
</dbReference>
<proteinExistence type="inferred from homology"/>
<reference evidence="5" key="1">
    <citation type="submission" date="2023-10" db="EMBL/GenBank/DDBJ databases">
        <authorList>
            <person name="Hackl T."/>
        </authorList>
    </citation>
    <scope>NUCLEOTIDE SEQUENCE</scope>
</reference>
<dbReference type="Proteomes" id="UP001295740">
    <property type="component" value="Unassembled WGS sequence"/>
</dbReference>
<feature type="domain" description="SGNH hydrolase-type esterase" evidence="4">
    <location>
        <begin position="40"/>
        <end position="238"/>
    </location>
</feature>
<accession>A0AAI8VFW7</accession>
<dbReference type="Gene3D" id="3.40.462.10">
    <property type="entry name" value="FAD-linked oxidases, C-terminal domain"/>
    <property type="match status" value="1"/>
</dbReference>
<evidence type="ECO:0000313" key="6">
    <source>
        <dbReference type="Proteomes" id="UP001295740"/>
    </source>
</evidence>
<dbReference type="InterPro" id="IPR013830">
    <property type="entry name" value="SGNH_hydro"/>
</dbReference>
<dbReference type="Gene3D" id="3.40.50.1110">
    <property type="entry name" value="SGNH hydrolase"/>
    <property type="match status" value="1"/>
</dbReference>
<keyword evidence="6" id="KW-1185">Reference proteome</keyword>
<dbReference type="InterPro" id="IPR037459">
    <property type="entry name" value="RhgT-like"/>
</dbReference>
<dbReference type="PANTHER" id="PTHR43695">
    <property type="entry name" value="PUTATIVE (AFU_ORTHOLOGUE AFUA_2G17250)-RELATED"/>
    <property type="match status" value="1"/>
</dbReference>
<organism evidence="5 6">
    <name type="scientific">Anthostomella pinea</name>
    <dbReference type="NCBI Taxonomy" id="933095"/>
    <lineage>
        <taxon>Eukaryota</taxon>
        <taxon>Fungi</taxon>
        <taxon>Dikarya</taxon>
        <taxon>Ascomycota</taxon>
        <taxon>Pezizomycotina</taxon>
        <taxon>Sordariomycetes</taxon>
        <taxon>Xylariomycetidae</taxon>
        <taxon>Xylariales</taxon>
        <taxon>Xylariaceae</taxon>
        <taxon>Anthostomella</taxon>
    </lineage>
</organism>
<feature type="signal peptide" evidence="3">
    <location>
        <begin position="1"/>
        <end position="19"/>
    </location>
</feature>
<dbReference type="PANTHER" id="PTHR43695:SF1">
    <property type="entry name" value="RHAMNOGALACTURONAN ACETYLESTERASE"/>
    <property type="match status" value="1"/>
</dbReference>
<feature type="chain" id="PRO_5042513646" evidence="3">
    <location>
        <begin position="20"/>
        <end position="464"/>
    </location>
</feature>
<keyword evidence="2" id="KW-0378">Hydrolase</keyword>
<keyword evidence="3" id="KW-0732">Signal</keyword>
<comment type="caution">
    <text evidence="5">The sequence shown here is derived from an EMBL/GenBank/DDBJ whole genome shotgun (WGS) entry which is preliminary data.</text>
</comment>
<evidence type="ECO:0000259" key="4">
    <source>
        <dbReference type="Pfam" id="PF13472"/>
    </source>
</evidence>
<evidence type="ECO:0000256" key="2">
    <source>
        <dbReference type="ARBA" id="ARBA00022801"/>
    </source>
</evidence>
<evidence type="ECO:0000313" key="5">
    <source>
        <dbReference type="EMBL" id="CAJ2504160.1"/>
    </source>
</evidence>
<dbReference type="AlphaFoldDB" id="A0AAI8VFW7"/>
<dbReference type="SUPFAM" id="SSF52266">
    <property type="entry name" value="SGNH hydrolase"/>
    <property type="match status" value="1"/>
</dbReference>
<dbReference type="InterPro" id="IPR016170">
    <property type="entry name" value="Cytok_DH_C_sf"/>
</dbReference>
<comment type="similarity">
    <text evidence="1">Belongs to the 'GDSL' lipolytic enzyme family.</text>
</comment>
<dbReference type="GO" id="GO:0016787">
    <property type="term" value="F:hydrolase activity"/>
    <property type="evidence" value="ECO:0007669"/>
    <property type="project" value="UniProtKB-KW"/>
</dbReference>
<protein>
    <submittedName>
        <fullName evidence="5">Uu.00g115540.m01.CDS01</fullName>
    </submittedName>
</protein>
<evidence type="ECO:0000256" key="3">
    <source>
        <dbReference type="SAM" id="SignalP"/>
    </source>
</evidence>
<dbReference type="Pfam" id="PF13472">
    <property type="entry name" value="Lipase_GDSL_2"/>
    <property type="match status" value="1"/>
</dbReference>
<dbReference type="EMBL" id="CAUWAG010000006">
    <property type="protein sequence ID" value="CAJ2504160.1"/>
    <property type="molecule type" value="Genomic_DNA"/>
</dbReference>
<name>A0AAI8VFW7_9PEZI</name>